<keyword evidence="6" id="KW-1185">Reference proteome</keyword>
<comment type="similarity">
    <text evidence="1">Belongs to the HipA Ser/Thr kinase family.</text>
</comment>
<keyword evidence="2" id="KW-0808">Transferase</keyword>
<protein>
    <submittedName>
        <fullName evidence="5">Type II toxin-antitoxin system HipA family toxin</fullName>
    </submittedName>
</protein>
<evidence type="ECO:0000313" key="6">
    <source>
        <dbReference type="Proteomes" id="UP000272503"/>
    </source>
</evidence>
<dbReference type="EMBL" id="RCUX01000005">
    <property type="protein sequence ID" value="RLP76158.1"/>
    <property type="molecule type" value="Genomic_DNA"/>
</dbReference>
<reference evidence="5 6" key="1">
    <citation type="submission" date="2018-10" db="EMBL/GenBank/DDBJ databases">
        <authorList>
            <person name="Li J."/>
        </authorList>
    </citation>
    <scope>NUCLEOTIDE SEQUENCE [LARGE SCALE GENOMIC DNA]</scope>
    <source>
        <strain evidence="5 6">IF 016277</strain>
    </source>
</reference>
<comment type="caution">
    <text evidence="5">The sequence shown here is derived from an EMBL/GenBank/DDBJ whole genome shotgun (WGS) entry which is preliminary data.</text>
</comment>
<dbReference type="GO" id="GO:0005829">
    <property type="term" value="C:cytosol"/>
    <property type="evidence" value="ECO:0007669"/>
    <property type="project" value="TreeGrafter"/>
</dbReference>
<proteinExistence type="inferred from homology"/>
<dbReference type="InterPro" id="IPR012893">
    <property type="entry name" value="HipA-like_C"/>
</dbReference>
<accession>A0A3L7A8H6</accession>
<evidence type="ECO:0000256" key="1">
    <source>
        <dbReference type="ARBA" id="ARBA00010164"/>
    </source>
</evidence>
<evidence type="ECO:0000259" key="4">
    <source>
        <dbReference type="Pfam" id="PF07804"/>
    </source>
</evidence>
<dbReference type="AlphaFoldDB" id="A0A3L7A8H6"/>
<dbReference type="Proteomes" id="UP000272503">
    <property type="component" value="Unassembled WGS sequence"/>
</dbReference>
<gene>
    <name evidence="5" type="ORF">D9V32_07245</name>
</gene>
<dbReference type="InterPro" id="IPR052028">
    <property type="entry name" value="HipA_Ser/Thr_kinase"/>
</dbReference>
<evidence type="ECO:0000313" key="5">
    <source>
        <dbReference type="EMBL" id="RLP76158.1"/>
    </source>
</evidence>
<sequence>MRVARTLGLNVANTEIGIFNDEHVLIVERFDRLPTPGSSVRIHQEDLAQATGTSFINKFERDAGPTYPDIFASLDRDLAPEQAKTAKRHFAESLVFSWIIGHNDGHSKNYSLTHLPDQSFLSPLYDLNTALPFELPNLVLAKDYRAYDGVQLAFGVGGAATIGEFGTESLRLLERDSALPNGYLDDFALGIAARLQPAVAEAIETLPEPLKQIPAVRLYPYATFAQTLRVRDVLYAPADGFAQRTGR</sequence>
<dbReference type="Pfam" id="PF07804">
    <property type="entry name" value="HipA_C"/>
    <property type="match status" value="1"/>
</dbReference>
<dbReference type="PANTHER" id="PTHR37419">
    <property type="entry name" value="SERINE/THREONINE-PROTEIN KINASE TOXIN HIPA"/>
    <property type="match status" value="1"/>
</dbReference>
<name>A0A3L7A8H6_9MICO</name>
<keyword evidence="3" id="KW-0418">Kinase</keyword>
<evidence type="ECO:0000256" key="2">
    <source>
        <dbReference type="ARBA" id="ARBA00022679"/>
    </source>
</evidence>
<feature type="domain" description="HipA-like C-terminal" evidence="4">
    <location>
        <begin position="1"/>
        <end position="137"/>
    </location>
</feature>
<organism evidence="5 6">
    <name type="scientific">Mycetocola tolaasinivorans</name>
    <dbReference type="NCBI Taxonomy" id="76635"/>
    <lineage>
        <taxon>Bacteria</taxon>
        <taxon>Bacillati</taxon>
        <taxon>Actinomycetota</taxon>
        <taxon>Actinomycetes</taxon>
        <taxon>Micrococcales</taxon>
        <taxon>Microbacteriaceae</taxon>
        <taxon>Mycetocola</taxon>
    </lineage>
</organism>
<evidence type="ECO:0000256" key="3">
    <source>
        <dbReference type="ARBA" id="ARBA00022777"/>
    </source>
</evidence>
<dbReference type="GO" id="GO:0004674">
    <property type="term" value="F:protein serine/threonine kinase activity"/>
    <property type="evidence" value="ECO:0007669"/>
    <property type="project" value="TreeGrafter"/>
</dbReference>
<dbReference type="PANTHER" id="PTHR37419:SF1">
    <property type="entry name" value="SERINE_THREONINE-PROTEIN KINASE TOXIN HIPA"/>
    <property type="match status" value="1"/>
</dbReference>
<dbReference type="Gene3D" id="1.10.1070.20">
    <property type="match status" value="1"/>
</dbReference>